<protein>
    <recommendedName>
        <fullName evidence="2">histidine kinase</fullName>
        <ecNumber evidence="2">2.7.13.3</ecNumber>
    </recommendedName>
</protein>
<reference evidence="8 9" key="1">
    <citation type="submission" date="2017-02" db="EMBL/GenBank/DDBJ databases">
        <authorList>
            <person name="Peterson S.W."/>
        </authorList>
    </citation>
    <scope>NUCLEOTIDE SEQUENCE [LARGE SCALE GENOMIC DNA]</scope>
    <source>
        <strain evidence="8 9">DSM 45154</strain>
    </source>
</reference>
<dbReference type="STRING" id="1122192.SAMN02745673_03571"/>
<comment type="catalytic activity">
    <reaction evidence="1">
        <text>ATP + protein L-histidine = ADP + protein N-phospho-L-histidine.</text>
        <dbReference type="EC" id="2.7.13.3"/>
    </reaction>
</comment>
<evidence type="ECO:0000313" key="8">
    <source>
        <dbReference type="EMBL" id="SKA28376.1"/>
    </source>
</evidence>
<accession>A0A1T4SJL8</accession>
<dbReference type="Pfam" id="PF08376">
    <property type="entry name" value="NIT"/>
    <property type="match status" value="1"/>
</dbReference>
<keyword evidence="3" id="KW-0597">Phosphoprotein</keyword>
<evidence type="ECO:0000256" key="4">
    <source>
        <dbReference type="ARBA" id="ARBA00022679"/>
    </source>
</evidence>
<sequence>MDTTRGQTASTTIRRQLTRIVLVPSISFLALWATVTTVGAVQAGALMLSATDGRMGAEAFGSIVGQLREERRLAQIHLGSPSPASLTALEEQWRRTDEAFTAERDTILLLGERAGGESGEQAEEFLDTWEELPRLRSEVAENRVHREAALERYSDLVADAHLVSEVIVMGVGDNGSLTEGVLALQVLRARDEYSQAEALLAGAIAAGGMSYAETAHFTHLTASYRDRLTNARRDMSPSVAARYDSMVKTAPWEEVQRLSRAVVTRDPVKDTALPFGTTATWNSDIPVTAAQWHTTARATDPVLGELTAAQVQISLEQARRSALRGVLLNACGCLSALAAGALAINSALRSSRGLTERLQRLRAETLELSDTRLPDIVSRLQEGRRVDLALEPPPLWHGADEIGQVADAFNTAQRTAVAAAVKQAEIREGANRVFLGIAYRNQTLVQRQLRLLDEMEHAESDPETLRRLFRLDHLVTRGRRYADNLIILGGAHSARRWREPLPLVDVLRAAISETEDYERVRLRSAPKMSVQGFAVADVVHLLAELIENATQFSPEGSAVDVNSGLVSSGLTVDVEDRGLGMTHSAYEAINRTLAEAPEFDVMAFPDEPRLGLFVVARLAERHGVKVRLCPSPYGGTRAVAVLPARLLEEAPSPDTAGQELTSLRLRHLAERTGSSRPGGAAR</sequence>
<dbReference type="GO" id="GO:0004673">
    <property type="term" value="F:protein histidine kinase activity"/>
    <property type="evidence" value="ECO:0007669"/>
    <property type="project" value="UniProtKB-EC"/>
</dbReference>
<evidence type="ECO:0000256" key="3">
    <source>
        <dbReference type="ARBA" id="ARBA00022553"/>
    </source>
</evidence>
<evidence type="ECO:0000256" key="1">
    <source>
        <dbReference type="ARBA" id="ARBA00000085"/>
    </source>
</evidence>
<dbReference type="Proteomes" id="UP000190637">
    <property type="component" value="Unassembled WGS sequence"/>
</dbReference>
<keyword evidence="5 8" id="KW-0418">Kinase</keyword>
<evidence type="ECO:0000256" key="5">
    <source>
        <dbReference type="ARBA" id="ARBA00022777"/>
    </source>
</evidence>
<keyword evidence="6" id="KW-0812">Transmembrane</keyword>
<keyword evidence="9" id="KW-1185">Reference proteome</keyword>
<dbReference type="AlphaFoldDB" id="A0A1T4SJL8"/>
<dbReference type="GO" id="GO:0005886">
    <property type="term" value="C:plasma membrane"/>
    <property type="evidence" value="ECO:0007669"/>
    <property type="project" value="TreeGrafter"/>
</dbReference>
<dbReference type="GO" id="GO:0000160">
    <property type="term" value="P:phosphorelay signal transduction system"/>
    <property type="evidence" value="ECO:0007669"/>
    <property type="project" value="TreeGrafter"/>
</dbReference>
<keyword evidence="6" id="KW-1133">Transmembrane helix</keyword>
<dbReference type="EC" id="2.7.13.3" evidence="2"/>
<gene>
    <name evidence="8" type="ORF">SAMN02745673_03571</name>
</gene>
<dbReference type="Pfam" id="PF02518">
    <property type="entry name" value="HATPase_c"/>
    <property type="match status" value="1"/>
</dbReference>
<dbReference type="InterPro" id="IPR050428">
    <property type="entry name" value="TCS_sensor_his_kinase"/>
</dbReference>
<dbReference type="SMART" id="SM00387">
    <property type="entry name" value="HATPase_c"/>
    <property type="match status" value="1"/>
</dbReference>
<keyword evidence="4" id="KW-0808">Transferase</keyword>
<evidence type="ECO:0000259" key="7">
    <source>
        <dbReference type="SMART" id="SM00387"/>
    </source>
</evidence>
<evidence type="ECO:0000256" key="2">
    <source>
        <dbReference type="ARBA" id="ARBA00012438"/>
    </source>
</evidence>
<dbReference type="OrthoDB" id="3845898at2"/>
<dbReference type="RefSeq" id="WP_078762849.1">
    <property type="nucleotide sequence ID" value="NZ_FUWS01000010.1"/>
</dbReference>
<dbReference type="SUPFAM" id="SSF55874">
    <property type="entry name" value="ATPase domain of HSP90 chaperone/DNA topoisomerase II/histidine kinase"/>
    <property type="match status" value="1"/>
</dbReference>
<dbReference type="EMBL" id="FUWS01000010">
    <property type="protein sequence ID" value="SKA28376.1"/>
    <property type="molecule type" value="Genomic_DNA"/>
</dbReference>
<proteinExistence type="predicted"/>
<evidence type="ECO:0000256" key="6">
    <source>
        <dbReference type="SAM" id="Phobius"/>
    </source>
</evidence>
<feature type="domain" description="Histidine kinase/HSP90-like ATPase" evidence="7">
    <location>
        <begin position="533"/>
        <end position="646"/>
    </location>
</feature>
<dbReference type="Gene3D" id="3.30.565.10">
    <property type="entry name" value="Histidine kinase-like ATPase, C-terminal domain"/>
    <property type="match status" value="1"/>
</dbReference>
<dbReference type="PANTHER" id="PTHR45436">
    <property type="entry name" value="SENSOR HISTIDINE KINASE YKOH"/>
    <property type="match status" value="1"/>
</dbReference>
<feature type="transmembrane region" description="Helical" evidence="6">
    <location>
        <begin position="20"/>
        <end position="48"/>
    </location>
</feature>
<dbReference type="InterPro" id="IPR013587">
    <property type="entry name" value="Nitrate/nitrite_sensing"/>
</dbReference>
<evidence type="ECO:0000313" key="9">
    <source>
        <dbReference type="Proteomes" id="UP000190637"/>
    </source>
</evidence>
<name>A0A1T4SJL8_9ACTN</name>
<organism evidence="8 9">
    <name type="scientific">Marinactinospora thermotolerans DSM 45154</name>
    <dbReference type="NCBI Taxonomy" id="1122192"/>
    <lineage>
        <taxon>Bacteria</taxon>
        <taxon>Bacillati</taxon>
        <taxon>Actinomycetota</taxon>
        <taxon>Actinomycetes</taxon>
        <taxon>Streptosporangiales</taxon>
        <taxon>Nocardiopsidaceae</taxon>
        <taxon>Marinactinospora</taxon>
    </lineage>
</organism>
<dbReference type="PANTHER" id="PTHR45436:SF5">
    <property type="entry name" value="SENSOR HISTIDINE KINASE TRCS"/>
    <property type="match status" value="1"/>
</dbReference>
<keyword evidence="6" id="KW-0472">Membrane</keyword>
<dbReference type="InterPro" id="IPR003594">
    <property type="entry name" value="HATPase_dom"/>
</dbReference>
<dbReference type="InterPro" id="IPR036890">
    <property type="entry name" value="HATPase_C_sf"/>
</dbReference>